<proteinExistence type="predicted"/>
<feature type="region of interest" description="Disordered" evidence="1">
    <location>
        <begin position="1"/>
        <end position="68"/>
    </location>
</feature>
<dbReference type="Proteomes" id="UP000054683">
    <property type="component" value="Unassembled WGS sequence"/>
</dbReference>
<sequence>MNEPQTSGTTSEAAPSSNAGAQAKEAAPSDRAASGSGVDGAGLGAAPGATPSAADTPAQPRAGVRPEANQKRMFKGLDSSFTVTEALSSFRFRLGIDEALWRAVVAALRTVLAPPLPGKCTGLIVSDERLLGLAAAELFAAPDIHVPLETPPSGHERLSNAVRMHHRPRDFLRKCRDLNAPDGPLLMLGWDVEHFDHATSVNLASPSFAQALQHGVICLTQADNVDAKVELGSLPTLLNVSDRALEIVMQTIRNLELPASLGVDDDRELERLVLDIHRTWPLEAILTSLNMPGHVDFVQRAWQSKSLDYARSSTLFHETVLDPKEESPREAACLFLVSHFARLTADQFVELGDELALETPAKQRPSNRIRQFDGITDEVLDRCNIRFTPVGRGSAIAELKGAQDGDGESEIDSAQHAAMLELMFKHEAPLLRERYIRLLEQRLTHGHTSDAIAQRFQRLELDGVRALVYEDHVVACDRLKRLVYGDLQKELTPRSDLSEAASVARHEMALRRSIERTPALILEFAGPSPDDRLLDVIRSLCSPDPTPDVALPRQMLADSAALLFWHLYAQYPRRITLDTYRSLFRSRTTDDDRARAALINHLRWLFHFAEPRERRPIQLAGFDSLSLLVILIDDVVRCFDRIEPTCPMDANAVLLVESCAYYLDRGLHGACWRDVERWSADESDDVTVEQRKIALIRRLSSGVSHWLDRTYVSRESLDTADDDEVLEEATTFWFITMEVADAVFGSSAFGAAETNALSWWLALQTGLDPNHPGTLPFNTLACWQSLLTPLSDQPLYFIAFRAAIQPLLAMLPVVVLMAMTCRGSASRETGATDATGPADFVFSDAMKAWLRGREESRTRARGLLARIEACWPLISNWQRIGKSQFEETDLERAKSMLGDRVSNLKAFAGCLMALG</sequence>
<reference evidence="2 3" key="1">
    <citation type="submission" date="2016-01" db="EMBL/GenBank/DDBJ databases">
        <authorList>
            <person name="Oliw E.H."/>
        </authorList>
    </citation>
    <scope>NUCLEOTIDE SEQUENCE [LARGE SCALE GENOMIC DNA]</scope>
    <source>
        <strain evidence="2">LMG 27134</strain>
    </source>
</reference>
<organism evidence="2 3">
    <name type="scientific">Caballeronia udeis</name>
    <dbReference type="NCBI Taxonomy" id="1232866"/>
    <lineage>
        <taxon>Bacteria</taxon>
        <taxon>Pseudomonadati</taxon>
        <taxon>Pseudomonadota</taxon>
        <taxon>Betaproteobacteria</taxon>
        <taxon>Burkholderiales</taxon>
        <taxon>Burkholderiaceae</taxon>
        <taxon>Caballeronia</taxon>
    </lineage>
</organism>
<feature type="compositionally biased region" description="Polar residues" evidence="1">
    <location>
        <begin position="1"/>
        <end position="20"/>
    </location>
</feature>
<protein>
    <submittedName>
        <fullName evidence="2">Uncharacterized protein</fullName>
    </submittedName>
</protein>
<dbReference type="AlphaFoldDB" id="A0A158JXX2"/>
<evidence type="ECO:0000256" key="1">
    <source>
        <dbReference type="SAM" id="MobiDB-lite"/>
    </source>
</evidence>
<gene>
    <name evidence="2" type="ORF">AWB69_08973</name>
</gene>
<feature type="compositionally biased region" description="Low complexity" evidence="1">
    <location>
        <begin position="46"/>
        <end position="58"/>
    </location>
</feature>
<name>A0A158JXX2_9BURK</name>
<dbReference type="RefSeq" id="WP_156529198.1">
    <property type="nucleotide sequence ID" value="NZ_FCOK02000132.1"/>
</dbReference>
<evidence type="ECO:0000313" key="2">
    <source>
        <dbReference type="EMBL" id="SAL73279.1"/>
    </source>
</evidence>
<accession>A0A158JXX2</accession>
<evidence type="ECO:0000313" key="3">
    <source>
        <dbReference type="Proteomes" id="UP000054683"/>
    </source>
</evidence>
<dbReference type="EMBL" id="FCOK02000132">
    <property type="protein sequence ID" value="SAL73279.1"/>
    <property type="molecule type" value="Genomic_DNA"/>
</dbReference>